<comment type="subcellular location">
    <subcellularLocation>
        <location evidence="1 5">Secreted</location>
    </subcellularLocation>
</comment>
<evidence type="ECO:0000256" key="5">
    <source>
        <dbReference type="RuleBase" id="RU367124"/>
    </source>
</evidence>
<dbReference type="InterPro" id="IPR031825">
    <property type="entry name" value="RXLR"/>
</dbReference>
<keyword evidence="6" id="KW-1133">Transmembrane helix</keyword>
<dbReference type="OrthoDB" id="120347at2759"/>
<reference evidence="7 8" key="1">
    <citation type="submission" date="2013-11" db="EMBL/GenBank/DDBJ databases">
        <title>The Genome Sequence of Phytophthora parasitica P1976.</title>
        <authorList>
            <consortium name="The Broad Institute Genomics Platform"/>
            <person name="Russ C."/>
            <person name="Tyler B."/>
            <person name="Panabieres F."/>
            <person name="Shan W."/>
            <person name="Tripathy S."/>
            <person name="Grunwald N."/>
            <person name="Machado M."/>
            <person name="Johnson C.S."/>
            <person name="Walker B."/>
            <person name="Young S."/>
            <person name="Zeng Q."/>
            <person name="Gargeya S."/>
            <person name="Fitzgerald M."/>
            <person name="Haas B."/>
            <person name="Abouelleil A."/>
            <person name="Allen A.W."/>
            <person name="Alvarado L."/>
            <person name="Arachchi H.M."/>
            <person name="Berlin A.M."/>
            <person name="Chapman S.B."/>
            <person name="Gainer-Dewar J."/>
            <person name="Goldberg J."/>
            <person name="Griggs A."/>
            <person name="Gujja S."/>
            <person name="Hansen M."/>
            <person name="Howarth C."/>
            <person name="Imamovic A."/>
            <person name="Ireland A."/>
            <person name="Larimer J."/>
            <person name="McCowan C."/>
            <person name="Murphy C."/>
            <person name="Pearson M."/>
            <person name="Poon T.W."/>
            <person name="Priest M."/>
            <person name="Roberts A."/>
            <person name="Saif S."/>
            <person name="Shea T."/>
            <person name="Sisk P."/>
            <person name="Sykes S."/>
            <person name="Wortman J."/>
            <person name="Nusbaum C."/>
            <person name="Birren B."/>
        </authorList>
    </citation>
    <scope>NUCLEOTIDE SEQUENCE [LARGE SCALE GENOMIC DNA]</scope>
    <source>
        <strain evidence="7 8">P1976</strain>
    </source>
</reference>
<dbReference type="Pfam" id="PF16810">
    <property type="entry name" value="RXLR"/>
    <property type="match status" value="1"/>
</dbReference>
<evidence type="ECO:0000256" key="1">
    <source>
        <dbReference type="ARBA" id="ARBA00004613"/>
    </source>
</evidence>
<gene>
    <name evidence="7" type="ORF">F444_14906</name>
</gene>
<keyword evidence="3 5" id="KW-0964">Secreted</keyword>
<evidence type="ECO:0000256" key="4">
    <source>
        <dbReference type="ARBA" id="ARBA00022729"/>
    </source>
</evidence>
<evidence type="ECO:0000313" key="7">
    <source>
        <dbReference type="EMBL" id="ETO68244.1"/>
    </source>
</evidence>
<proteinExistence type="inferred from homology"/>
<keyword evidence="6" id="KW-0472">Membrane</keyword>
<dbReference type="Proteomes" id="UP000028582">
    <property type="component" value="Unassembled WGS sequence"/>
</dbReference>
<keyword evidence="6" id="KW-0812">Transmembrane</keyword>
<accession>A0A080ZNN3</accession>
<evidence type="ECO:0000256" key="2">
    <source>
        <dbReference type="ARBA" id="ARBA00010400"/>
    </source>
</evidence>
<dbReference type="GO" id="GO:0005576">
    <property type="term" value="C:extracellular region"/>
    <property type="evidence" value="ECO:0007669"/>
    <property type="project" value="UniProtKB-SubCell"/>
</dbReference>
<comment type="caution">
    <text evidence="7">The sequence shown here is derived from an EMBL/GenBank/DDBJ whole genome shotgun (WGS) entry which is preliminary data.</text>
</comment>
<name>A0A080ZNN3_PHYNI</name>
<evidence type="ECO:0000256" key="6">
    <source>
        <dbReference type="SAM" id="Phobius"/>
    </source>
</evidence>
<protein>
    <recommendedName>
        <fullName evidence="5">RxLR effector protein</fullName>
    </recommendedName>
</protein>
<evidence type="ECO:0000256" key="3">
    <source>
        <dbReference type="ARBA" id="ARBA00022525"/>
    </source>
</evidence>
<keyword evidence="4" id="KW-0732">Signal</keyword>
<sequence>MQTTAPLHSTQRIRKTDTPYAAMMLYFVVLITTATLLATTNVASATEAPQTSILVTPSVVLSKGGAPGDLASMRRLRTNKAAAEDTTSTEERGIAFSGIEKLVTSSAKKAQLKLWLTQKKSADVTFNLLNLARKKNFIFGSKEFLTWAKYVTKLKKNDAGIVMINTLLKHYDEGTLARLIAGIKTSNSPTTQKLATTLQEAQFTKWMKESRRPVAVEAKLNGLGRGMYSKMDDEIVNAYRYFIGAA</sequence>
<comment type="function">
    <text evidence="5">Effector that suppresses plant defense responses during pathogen infection.</text>
</comment>
<organism evidence="7 8">
    <name type="scientific">Phytophthora nicotianae P1976</name>
    <dbReference type="NCBI Taxonomy" id="1317066"/>
    <lineage>
        <taxon>Eukaryota</taxon>
        <taxon>Sar</taxon>
        <taxon>Stramenopiles</taxon>
        <taxon>Oomycota</taxon>
        <taxon>Peronosporomycetes</taxon>
        <taxon>Peronosporales</taxon>
        <taxon>Peronosporaceae</taxon>
        <taxon>Phytophthora</taxon>
    </lineage>
</organism>
<dbReference type="EMBL" id="ANJA01002737">
    <property type="protein sequence ID" value="ETO68244.1"/>
    <property type="molecule type" value="Genomic_DNA"/>
</dbReference>
<comment type="similarity">
    <text evidence="2 5">Belongs to the RxLR effector family.</text>
</comment>
<dbReference type="AlphaFoldDB" id="A0A080ZNN3"/>
<feature type="transmembrane region" description="Helical" evidence="6">
    <location>
        <begin position="20"/>
        <end position="38"/>
    </location>
</feature>
<comment type="domain">
    <text evidence="5">The RxLR-dEER motif acts to carry the protein into the host cell cytoplasm through binding to cell surface phosphatidylinositol-3-phosphate.</text>
</comment>
<evidence type="ECO:0000313" key="8">
    <source>
        <dbReference type="Proteomes" id="UP000028582"/>
    </source>
</evidence>